<evidence type="ECO:0000313" key="1">
    <source>
        <dbReference type="EMBL" id="KAI3816414.1"/>
    </source>
</evidence>
<dbReference type="Proteomes" id="UP001056120">
    <property type="component" value="Linkage Group LG05"/>
</dbReference>
<sequence>MVVFDDIWDCRVWNDLKMYFPDDKTGSRILFTRRDIYLSLHVQSARSAHVLRLRTEVESWDIFEKNGNMPRYDMVSLLELRKSLQEGGIIHIDTYKYLRILDLVYPYLLFPLNAVHDGSPHASISNLVNLQMLIISSRKNIDVPKTIWNLLKLLDTFPYREATRSCNHVMFPRNLKNLTLSNTGMDWEEMWSFSFLPNLEILKLKFQACIGERWGTEDVEFGRLKVLKLHDLDIKRLVCLRDNFPRLQRLVVHRCLKLCSVPTALREIFTLEVIEVNGCNLSAKQNSYFNLMILRLTTIDPFISKRVEIDFSLSVKQLIPLRCTLTQN</sequence>
<keyword evidence="2" id="KW-1185">Reference proteome</keyword>
<name>A0ACB9J7B8_9ASTR</name>
<comment type="caution">
    <text evidence="1">The sequence shown here is derived from an EMBL/GenBank/DDBJ whole genome shotgun (WGS) entry which is preliminary data.</text>
</comment>
<proteinExistence type="predicted"/>
<protein>
    <submittedName>
        <fullName evidence="1">Uncharacterized protein</fullName>
    </submittedName>
</protein>
<evidence type="ECO:0000313" key="2">
    <source>
        <dbReference type="Proteomes" id="UP001056120"/>
    </source>
</evidence>
<gene>
    <name evidence="1" type="ORF">L1987_16110</name>
</gene>
<reference evidence="2" key="1">
    <citation type="journal article" date="2022" name="Mol. Ecol. Resour.">
        <title>The genomes of chicory, endive, great burdock and yacon provide insights into Asteraceae palaeo-polyploidization history and plant inulin production.</title>
        <authorList>
            <person name="Fan W."/>
            <person name="Wang S."/>
            <person name="Wang H."/>
            <person name="Wang A."/>
            <person name="Jiang F."/>
            <person name="Liu H."/>
            <person name="Zhao H."/>
            <person name="Xu D."/>
            <person name="Zhang Y."/>
        </authorList>
    </citation>
    <scope>NUCLEOTIDE SEQUENCE [LARGE SCALE GENOMIC DNA]</scope>
    <source>
        <strain evidence="2">cv. Yunnan</strain>
    </source>
</reference>
<dbReference type="EMBL" id="CM042022">
    <property type="protein sequence ID" value="KAI3816414.1"/>
    <property type="molecule type" value="Genomic_DNA"/>
</dbReference>
<accession>A0ACB9J7B8</accession>
<organism evidence="1 2">
    <name type="scientific">Smallanthus sonchifolius</name>
    <dbReference type="NCBI Taxonomy" id="185202"/>
    <lineage>
        <taxon>Eukaryota</taxon>
        <taxon>Viridiplantae</taxon>
        <taxon>Streptophyta</taxon>
        <taxon>Embryophyta</taxon>
        <taxon>Tracheophyta</taxon>
        <taxon>Spermatophyta</taxon>
        <taxon>Magnoliopsida</taxon>
        <taxon>eudicotyledons</taxon>
        <taxon>Gunneridae</taxon>
        <taxon>Pentapetalae</taxon>
        <taxon>asterids</taxon>
        <taxon>campanulids</taxon>
        <taxon>Asterales</taxon>
        <taxon>Asteraceae</taxon>
        <taxon>Asteroideae</taxon>
        <taxon>Heliantheae alliance</taxon>
        <taxon>Millerieae</taxon>
        <taxon>Smallanthus</taxon>
    </lineage>
</organism>
<reference evidence="1 2" key="2">
    <citation type="journal article" date="2022" name="Mol. Ecol. Resour.">
        <title>The genomes of chicory, endive, great burdock and yacon provide insights into Asteraceae paleo-polyploidization history and plant inulin production.</title>
        <authorList>
            <person name="Fan W."/>
            <person name="Wang S."/>
            <person name="Wang H."/>
            <person name="Wang A."/>
            <person name="Jiang F."/>
            <person name="Liu H."/>
            <person name="Zhao H."/>
            <person name="Xu D."/>
            <person name="Zhang Y."/>
        </authorList>
    </citation>
    <scope>NUCLEOTIDE SEQUENCE [LARGE SCALE GENOMIC DNA]</scope>
    <source>
        <strain evidence="2">cv. Yunnan</strain>
        <tissue evidence="1">Leaves</tissue>
    </source>
</reference>